<protein>
    <submittedName>
        <fullName evidence="9">Uncharacterized protein</fullName>
    </submittedName>
</protein>
<proteinExistence type="predicted"/>
<feature type="transmembrane region" description="Helical" evidence="7">
    <location>
        <begin position="225"/>
        <end position="248"/>
    </location>
</feature>
<evidence type="ECO:0000256" key="5">
    <source>
        <dbReference type="ARBA" id="ARBA00023180"/>
    </source>
</evidence>
<evidence type="ECO:0000256" key="6">
    <source>
        <dbReference type="SAM" id="MobiDB-lite"/>
    </source>
</evidence>
<reference evidence="9" key="1">
    <citation type="submission" date="2023-10" db="EMBL/GenBank/DDBJ databases">
        <title>Genome assembly of Pristionchus species.</title>
        <authorList>
            <person name="Yoshida K."/>
            <person name="Sommer R.J."/>
        </authorList>
    </citation>
    <scope>NUCLEOTIDE SEQUENCE</scope>
    <source>
        <strain evidence="9">RS0144</strain>
    </source>
</reference>
<feature type="region of interest" description="Disordered" evidence="6">
    <location>
        <begin position="270"/>
        <end position="297"/>
    </location>
</feature>
<dbReference type="PANTHER" id="PTHR11506:SF42">
    <property type="entry name" value="LYSOSOME-ASSOCIATED MEMBRANE GLYCOPROTEIN 5"/>
    <property type="match status" value="1"/>
</dbReference>
<comment type="caution">
    <text evidence="9">The sequence shown here is derived from an EMBL/GenBank/DDBJ whole genome shotgun (WGS) entry which is preliminary data.</text>
</comment>
<gene>
    <name evidence="9" type="ORF">PENTCL1PPCAC_16252</name>
</gene>
<keyword evidence="1 7" id="KW-0812">Transmembrane</keyword>
<keyword evidence="10" id="KW-1185">Reference proteome</keyword>
<dbReference type="FunFam" id="2.40.160.110:FF:000012">
    <property type="entry name" value="LAMP (Lysosome-associated membrane protein) homolog"/>
    <property type="match status" value="1"/>
</dbReference>
<keyword evidence="2 8" id="KW-0732">Signal</keyword>
<accession>A0AAV5TIB9</accession>
<sequence length="297" mass="33458">MIPLLLLGLAAINAADLSDENRGQWSVLSENGTLCIKMYAQIDLKLSYVKDDDSLAEAGIIMVPVDATTENSSCYEKVQVGEDIVDSQVLQLNFPNNEGWNVRIYYTEDARLDVDPGDYALYQVTVTANYSSMPDVFKDTPKGHTHTYYSVIDFTDPPFIANDEYTKVGDCLYCPDSQAYIINEDPHHGPPASVSLTNLQMQAYMTGDDFGKIVTCAEDENELDLVPVIVSCILAGLVLFTLVAYFVYRARLPIDILNITEQEFEEDEYELHHEKQQLHENGQGQINNGFHEQEQRY</sequence>
<dbReference type="InterPro" id="IPR002000">
    <property type="entry name" value="Lysosome-assoc_membr_glycop"/>
</dbReference>
<evidence type="ECO:0000256" key="7">
    <source>
        <dbReference type="SAM" id="Phobius"/>
    </source>
</evidence>
<feature type="compositionally biased region" description="Polar residues" evidence="6">
    <location>
        <begin position="279"/>
        <end position="290"/>
    </location>
</feature>
<dbReference type="PANTHER" id="PTHR11506">
    <property type="entry name" value="LYSOSOME-ASSOCIATED MEMBRANE GLYCOPROTEIN"/>
    <property type="match status" value="1"/>
</dbReference>
<evidence type="ECO:0000313" key="10">
    <source>
        <dbReference type="Proteomes" id="UP001432027"/>
    </source>
</evidence>
<dbReference type="Proteomes" id="UP001432027">
    <property type="component" value="Unassembled WGS sequence"/>
</dbReference>
<dbReference type="GO" id="GO:0072594">
    <property type="term" value="P:establishment of protein localization to organelle"/>
    <property type="evidence" value="ECO:0007669"/>
    <property type="project" value="TreeGrafter"/>
</dbReference>
<name>A0AAV5TIB9_9BILA</name>
<keyword evidence="4 7" id="KW-0472">Membrane</keyword>
<feature type="signal peptide" evidence="8">
    <location>
        <begin position="1"/>
        <end position="17"/>
    </location>
</feature>
<evidence type="ECO:0000256" key="2">
    <source>
        <dbReference type="ARBA" id="ARBA00022729"/>
    </source>
</evidence>
<evidence type="ECO:0000256" key="4">
    <source>
        <dbReference type="ARBA" id="ARBA00023136"/>
    </source>
</evidence>
<dbReference type="EMBL" id="BTSX01000004">
    <property type="protein sequence ID" value="GMS94077.1"/>
    <property type="molecule type" value="Genomic_DNA"/>
</dbReference>
<evidence type="ECO:0000256" key="8">
    <source>
        <dbReference type="SAM" id="SignalP"/>
    </source>
</evidence>
<dbReference type="AlphaFoldDB" id="A0AAV5TIB9"/>
<keyword evidence="5" id="KW-0325">Glycoprotein</keyword>
<dbReference type="PRINTS" id="PR00336">
    <property type="entry name" value="LYSASSOCTDMP"/>
</dbReference>
<dbReference type="GO" id="GO:0031902">
    <property type="term" value="C:late endosome membrane"/>
    <property type="evidence" value="ECO:0007669"/>
    <property type="project" value="TreeGrafter"/>
</dbReference>
<keyword evidence="3 7" id="KW-1133">Transmembrane helix</keyword>
<dbReference type="GO" id="GO:0005886">
    <property type="term" value="C:plasma membrane"/>
    <property type="evidence" value="ECO:0007669"/>
    <property type="project" value="TreeGrafter"/>
</dbReference>
<dbReference type="Gene3D" id="2.40.160.110">
    <property type="match status" value="1"/>
</dbReference>
<organism evidence="9 10">
    <name type="scientific">Pristionchus entomophagus</name>
    <dbReference type="NCBI Taxonomy" id="358040"/>
    <lineage>
        <taxon>Eukaryota</taxon>
        <taxon>Metazoa</taxon>
        <taxon>Ecdysozoa</taxon>
        <taxon>Nematoda</taxon>
        <taxon>Chromadorea</taxon>
        <taxon>Rhabditida</taxon>
        <taxon>Rhabditina</taxon>
        <taxon>Diplogasteromorpha</taxon>
        <taxon>Diplogasteroidea</taxon>
        <taxon>Neodiplogasteridae</taxon>
        <taxon>Pristionchus</taxon>
    </lineage>
</organism>
<evidence type="ECO:0000256" key="1">
    <source>
        <dbReference type="ARBA" id="ARBA00022692"/>
    </source>
</evidence>
<evidence type="ECO:0000256" key="3">
    <source>
        <dbReference type="ARBA" id="ARBA00022989"/>
    </source>
</evidence>
<feature type="chain" id="PRO_5043730733" evidence="8">
    <location>
        <begin position="18"/>
        <end position="297"/>
    </location>
</feature>
<dbReference type="GO" id="GO:0005765">
    <property type="term" value="C:lysosomal membrane"/>
    <property type="evidence" value="ECO:0007669"/>
    <property type="project" value="TreeGrafter"/>
</dbReference>
<evidence type="ECO:0000313" key="9">
    <source>
        <dbReference type="EMBL" id="GMS94077.1"/>
    </source>
</evidence>